<sequence>MEETHVVTCFLERDSDKKIALLRRSQMVGTYKGRWAGVSGYIEKENTPLQQAFEEIREELGLNEDDIRLLMEGEPLIVIDEKLGKRWVVHSFRFRLTRPKKIEIDWEHTELKWINPEEMKIYETVPQLYETWERVK</sequence>
<dbReference type="Gene3D" id="3.90.79.10">
    <property type="entry name" value="Nucleoside Triphosphate Pyrophosphohydrolase"/>
    <property type="match status" value="1"/>
</dbReference>
<evidence type="ECO:0000313" key="3">
    <source>
        <dbReference type="Proteomes" id="UP000320766"/>
    </source>
</evidence>
<dbReference type="SUPFAM" id="SSF55811">
    <property type="entry name" value="Nudix"/>
    <property type="match status" value="1"/>
</dbReference>
<reference evidence="2 3" key="1">
    <citation type="journal article" date="2019" name="Nat. Microbiol.">
        <title>Wide diversity of methane and short-chain alkane metabolisms in uncultured archaea.</title>
        <authorList>
            <person name="Borrel G."/>
            <person name="Adam P.S."/>
            <person name="McKay L.J."/>
            <person name="Chen L.X."/>
            <person name="Sierra-Garcia I.N."/>
            <person name="Sieber C.M."/>
            <person name="Letourneur Q."/>
            <person name="Ghozlane A."/>
            <person name="Andersen G.L."/>
            <person name="Li W.J."/>
            <person name="Hallam S.J."/>
            <person name="Muyzer G."/>
            <person name="de Oliveira V.M."/>
            <person name="Inskeep W.P."/>
            <person name="Banfield J.F."/>
            <person name="Gribaldo S."/>
        </authorList>
    </citation>
    <scope>NUCLEOTIDE SEQUENCE [LARGE SCALE GENOMIC DNA]</scope>
    <source>
        <strain evidence="2">NM1b</strain>
    </source>
</reference>
<protein>
    <submittedName>
        <fullName evidence="2">NUDIX domain-containing protein</fullName>
    </submittedName>
</protein>
<evidence type="ECO:0000313" key="2">
    <source>
        <dbReference type="EMBL" id="RZN69993.1"/>
    </source>
</evidence>
<gene>
    <name evidence="2" type="ORF">EF807_03880</name>
</gene>
<dbReference type="InterPro" id="IPR000086">
    <property type="entry name" value="NUDIX_hydrolase_dom"/>
</dbReference>
<dbReference type="InterPro" id="IPR015797">
    <property type="entry name" value="NUDIX_hydrolase-like_dom_sf"/>
</dbReference>
<accession>A0A520KWZ8</accession>
<dbReference type="PROSITE" id="PS51462">
    <property type="entry name" value="NUDIX"/>
    <property type="match status" value="1"/>
</dbReference>
<name>A0A520KWZ8_9EURY</name>
<evidence type="ECO:0000259" key="1">
    <source>
        <dbReference type="PROSITE" id="PS51462"/>
    </source>
</evidence>
<dbReference type="CDD" id="cd18872">
    <property type="entry name" value="NUDIX_eIF-2B"/>
    <property type="match status" value="1"/>
</dbReference>
<dbReference type="Proteomes" id="UP000320766">
    <property type="component" value="Unassembled WGS sequence"/>
</dbReference>
<proteinExistence type="predicted"/>
<feature type="domain" description="Nudix hydrolase" evidence="1">
    <location>
        <begin position="2"/>
        <end position="136"/>
    </location>
</feature>
<comment type="caution">
    <text evidence="2">The sequence shown here is derived from an EMBL/GenBank/DDBJ whole genome shotgun (WGS) entry which is preliminary data.</text>
</comment>
<organism evidence="2 3">
    <name type="scientific">Candidatus Methanolliviera hydrocarbonicum</name>
    <dbReference type="NCBI Taxonomy" id="2491085"/>
    <lineage>
        <taxon>Archaea</taxon>
        <taxon>Methanobacteriati</taxon>
        <taxon>Methanobacteriota</taxon>
        <taxon>Candidatus Methanoliparia</taxon>
        <taxon>Candidatus Methanoliparales</taxon>
        <taxon>Candidatus Methanollivieraceae</taxon>
        <taxon>Candidatus Methanolliviera</taxon>
    </lineage>
</organism>
<dbReference type="AlphaFoldDB" id="A0A520KWZ8"/>
<dbReference type="Pfam" id="PF00293">
    <property type="entry name" value="NUDIX"/>
    <property type="match status" value="1"/>
</dbReference>
<dbReference type="EMBL" id="RXIL01000063">
    <property type="protein sequence ID" value="RZN69993.1"/>
    <property type="molecule type" value="Genomic_DNA"/>
</dbReference>